<dbReference type="SUPFAM" id="SSF53067">
    <property type="entry name" value="Actin-like ATPase domain"/>
    <property type="match status" value="1"/>
</dbReference>
<protein>
    <recommendedName>
        <fullName evidence="1">UPF0285 protein ASJ82_01650</fullName>
    </recommendedName>
</protein>
<dbReference type="NCBIfam" id="TIGR03281">
    <property type="entry name" value="methan_mark_12"/>
    <property type="match status" value="1"/>
</dbReference>
<evidence type="ECO:0000313" key="2">
    <source>
        <dbReference type="EMBL" id="PAV07970.1"/>
    </source>
</evidence>
<dbReference type="OrthoDB" id="235676at2157"/>
<dbReference type="InterPro" id="IPR016735">
    <property type="entry name" value="Methan_mark_12"/>
</dbReference>
<organism evidence="2 4">
    <name type="scientific">Methanosphaera cuniculi</name>
    <dbReference type="NCBI Taxonomy" id="1077256"/>
    <lineage>
        <taxon>Archaea</taxon>
        <taxon>Methanobacteriati</taxon>
        <taxon>Methanobacteriota</taxon>
        <taxon>Methanomada group</taxon>
        <taxon>Methanobacteria</taxon>
        <taxon>Methanobacteriales</taxon>
        <taxon>Methanobacteriaceae</taxon>
        <taxon>Methanosphaera</taxon>
    </lineage>
</organism>
<keyword evidence="4" id="KW-1185">Reference proteome</keyword>
<dbReference type="EMBL" id="LWMS01000008">
    <property type="protein sequence ID" value="PWL08824.1"/>
    <property type="molecule type" value="Genomic_DNA"/>
</dbReference>
<gene>
    <name evidence="2" type="ORF">ASJ82_01650</name>
    <name evidence="3" type="ORF">MSCUN_02620</name>
</gene>
<dbReference type="RefSeq" id="WP_095608175.1">
    <property type="nucleotide sequence ID" value="NZ_LMVN01000004.1"/>
</dbReference>
<name>A0A2A2HF93_9EURY</name>
<evidence type="ECO:0000256" key="1">
    <source>
        <dbReference type="HAMAP-Rule" id="MF_01087"/>
    </source>
</evidence>
<reference evidence="2 4" key="2">
    <citation type="journal article" date="2017" name="BMC Genomics">
        <title>Genomic analysis of methanogenic archaea reveals a shift towards energy conservation.</title>
        <authorList>
            <person name="Gilmore S.P."/>
            <person name="Henske J.K."/>
            <person name="Sexton J.A."/>
            <person name="Solomon K.V."/>
            <person name="Seppala S."/>
            <person name="Yoo J.I."/>
            <person name="Huyett L.M."/>
            <person name="Pressman A."/>
            <person name="Cogan J.Z."/>
            <person name="Kivenson V."/>
            <person name="Peng X."/>
            <person name="Tan Y."/>
            <person name="Valentine D.L."/>
            <person name="O'Malley M.A."/>
        </authorList>
    </citation>
    <scope>NUCLEOTIDE SEQUENCE [LARGE SCALE GENOMIC DNA]</scope>
    <source>
        <strain evidence="2 4">1R-7</strain>
    </source>
</reference>
<dbReference type="PIRSF" id="PIRSF018783">
    <property type="entry name" value="UCP018783"/>
    <property type="match status" value="1"/>
</dbReference>
<evidence type="ECO:0000313" key="3">
    <source>
        <dbReference type="EMBL" id="PWL08824.1"/>
    </source>
</evidence>
<comment type="similarity">
    <text evidence="1">Belongs to the UPF0285 family.</text>
</comment>
<evidence type="ECO:0000313" key="4">
    <source>
        <dbReference type="Proteomes" id="UP000217528"/>
    </source>
</evidence>
<dbReference type="InterPro" id="IPR043129">
    <property type="entry name" value="ATPase_NBD"/>
</dbReference>
<dbReference type="EMBL" id="LMVN01000004">
    <property type="protein sequence ID" value="PAV07970.1"/>
    <property type="molecule type" value="Genomic_DNA"/>
</dbReference>
<accession>A0A2A2HF93</accession>
<sequence>MVEYYVGMDHGTTAVSFEILDENQKEVAHLTLPRDKLANNEVSFKEELTNTIDTEKIKLLCMCYGMGDGINEITPLKDVKNNAIQSLKGAGKVTGGGSQVYKEIEELDIPAILIPGLHRDCEFLDPRFRASYSHCASAEKVSLSYYAYKKTGWKNMIIADISSNSVCILVEDGIIKGAMDACIGAMGFIHGPLDLSMLRDIDENRKTANECFSHAGVSKIAKVNTKVVDTKDEIIKKAVNNDENALLAIDSLVMSVVMEIYGLYGIMNNPIDGIILTGSAGVMHDPIDISKMIEKKIEKLAQVKVLTSKSGAIGSAMIAYDIINENKNSILGINVKKRKLKKEG</sequence>
<evidence type="ECO:0000313" key="5">
    <source>
        <dbReference type="Proteomes" id="UP000246004"/>
    </source>
</evidence>
<dbReference type="Proteomes" id="UP000217528">
    <property type="component" value="Unassembled WGS sequence"/>
</dbReference>
<dbReference type="AlphaFoldDB" id="A0A2A2HF93"/>
<proteinExistence type="inferred from homology"/>
<comment type="caution">
    <text evidence="2">The sequence shown here is derived from an EMBL/GenBank/DDBJ whole genome shotgun (WGS) entry which is preliminary data.</text>
</comment>
<dbReference type="Proteomes" id="UP000246004">
    <property type="component" value="Unassembled WGS sequence"/>
</dbReference>
<dbReference type="Gene3D" id="3.30.420.40">
    <property type="match status" value="1"/>
</dbReference>
<dbReference type="HAMAP" id="MF_01087">
    <property type="entry name" value="UPF0285"/>
    <property type="match status" value="1"/>
</dbReference>
<reference evidence="3 5" key="1">
    <citation type="submission" date="2016-04" db="EMBL/GenBank/DDBJ databases">
        <title>Genome sequence of Methanosphaera cuniculi DSM 4103.</title>
        <authorList>
            <person name="Poehlein A."/>
            <person name="Seedorf H."/>
            <person name="Daniel R."/>
        </authorList>
    </citation>
    <scope>NUCLEOTIDE SEQUENCE [LARGE SCALE GENOMIC DNA]</scope>
    <source>
        <strain evidence="3 5">DSM 4103</strain>
    </source>
</reference>